<feature type="region of interest" description="Disordered" evidence="1">
    <location>
        <begin position="402"/>
        <end position="433"/>
    </location>
</feature>
<organism evidence="2 3">
    <name type="scientific">Symbiodinium natans</name>
    <dbReference type="NCBI Taxonomy" id="878477"/>
    <lineage>
        <taxon>Eukaryota</taxon>
        <taxon>Sar</taxon>
        <taxon>Alveolata</taxon>
        <taxon>Dinophyceae</taxon>
        <taxon>Suessiales</taxon>
        <taxon>Symbiodiniaceae</taxon>
        <taxon>Symbiodinium</taxon>
    </lineage>
</organism>
<feature type="compositionally biased region" description="Basic and acidic residues" evidence="1">
    <location>
        <begin position="411"/>
        <end position="421"/>
    </location>
</feature>
<accession>A0A812U7S0</accession>
<sequence>MQSLVEPKYGVPLDLALSFLTWRELVPASAVCSALLAESRPLGCGTWGPLGALPTSDGALRWLARRAARSVGGGLEFLKISDTACRHTDAGALAVSSVCETLRVLHFHSKVARACEPRLTPRALQALLGHGRPALSRAVLHGDAVTDAALEILGAGCPRLRALWLSCSAHVSGAVLRKVVSSATCLEDLRLDSLLKVSGSDFVHAIAAQPLRCFLVADAPEFPTLLSAVEVGRWQAMRRLGILFEAGCPAAMVGFRSLEADAALALGSLPMLEALAVANVHVGDALLQSFWQRHVQLAPATSRSVLRSLSLEGAHGATLQGIWNLVRALGRGMDLQCGELDELQLTASPECPIDDHALEKIVGCGIRFLTLEGANISKAGICRCVGLQALRSKSCAKLDLPPKPRLGPAAGRREVSRRGGTKESANGIPGMGTGASDLLPDVRLLGPDQQLCYWWNKGYKYDDLSWYGLEHVTA</sequence>
<comment type="caution">
    <text evidence="2">The sequence shown here is derived from an EMBL/GenBank/DDBJ whole genome shotgun (WGS) entry which is preliminary data.</text>
</comment>
<reference evidence="2" key="1">
    <citation type="submission" date="2021-02" db="EMBL/GenBank/DDBJ databases">
        <authorList>
            <person name="Dougan E. K."/>
            <person name="Rhodes N."/>
            <person name="Thang M."/>
            <person name="Chan C."/>
        </authorList>
    </citation>
    <scope>NUCLEOTIDE SEQUENCE</scope>
</reference>
<dbReference type="Proteomes" id="UP000604046">
    <property type="component" value="Unassembled WGS sequence"/>
</dbReference>
<name>A0A812U7S0_9DINO</name>
<keyword evidence="3" id="KW-1185">Reference proteome</keyword>
<dbReference type="EMBL" id="CAJNDS010002662">
    <property type="protein sequence ID" value="CAE7559349.1"/>
    <property type="molecule type" value="Genomic_DNA"/>
</dbReference>
<evidence type="ECO:0000313" key="3">
    <source>
        <dbReference type="Proteomes" id="UP000604046"/>
    </source>
</evidence>
<evidence type="ECO:0000256" key="1">
    <source>
        <dbReference type="SAM" id="MobiDB-lite"/>
    </source>
</evidence>
<evidence type="ECO:0000313" key="2">
    <source>
        <dbReference type="EMBL" id="CAE7559349.1"/>
    </source>
</evidence>
<proteinExistence type="predicted"/>
<gene>
    <name evidence="2" type="ORF">SNAT2548_LOCUS31510</name>
</gene>
<dbReference type="InterPro" id="IPR032675">
    <property type="entry name" value="LRR_dom_sf"/>
</dbReference>
<protein>
    <submittedName>
        <fullName evidence="2">Uncharacterized protein</fullName>
    </submittedName>
</protein>
<dbReference type="SUPFAM" id="SSF52047">
    <property type="entry name" value="RNI-like"/>
    <property type="match status" value="1"/>
</dbReference>
<dbReference type="Gene3D" id="3.80.10.10">
    <property type="entry name" value="Ribonuclease Inhibitor"/>
    <property type="match status" value="1"/>
</dbReference>
<dbReference type="OrthoDB" id="411076at2759"/>
<dbReference type="AlphaFoldDB" id="A0A812U7S0"/>